<name>A0AAV2Z1T1_9STRA</name>
<dbReference type="InterPro" id="IPR000225">
    <property type="entry name" value="Armadillo"/>
</dbReference>
<dbReference type="GO" id="GO:0007166">
    <property type="term" value="P:cell surface receptor signaling pathway"/>
    <property type="evidence" value="ECO:0007669"/>
    <property type="project" value="InterPro"/>
</dbReference>
<dbReference type="PANTHER" id="PTHR23315:SF7">
    <property type="entry name" value="U-BOX DOMAIN-CONTAINING PROTEIN 4"/>
    <property type="match status" value="1"/>
</dbReference>
<dbReference type="Gene3D" id="1.25.10.10">
    <property type="entry name" value="Leucine-rich Repeat Variant"/>
    <property type="match status" value="5"/>
</dbReference>
<dbReference type="EMBL" id="DAKRPA010000077">
    <property type="protein sequence ID" value="DAZ99731.1"/>
    <property type="molecule type" value="Genomic_DNA"/>
</dbReference>
<gene>
    <name evidence="3" type="ORF">N0F65_003518</name>
</gene>
<dbReference type="CDD" id="cd21037">
    <property type="entry name" value="MLKL_NTD"/>
    <property type="match status" value="1"/>
</dbReference>
<dbReference type="Proteomes" id="UP001146120">
    <property type="component" value="Unassembled WGS sequence"/>
</dbReference>
<dbReference type="InterPro" id="IPR059179">
    <property type="entry name" value="MLKL-like_MCAfunc"/>
</dbReference>
<dbReference type="InterPro" id="IPR008271">
    <property type="entry name" value="Ser/Thr_kinase_AS"/>
</dbReference>
<dbReference type="PROSITE" id="PS50176">
    <property type="entry name" value="ARM_REPEAT"/>
    <property type="match status" value="3"/>
</dbReference>
<dbReference type="InterPro" id="IPR000719">
    <property type="entry name" value="Prot_kinase_dom"/>
</dbReference>
<feature type="domain" description="Protein kinase" evidence="2">
    <location>
        <begin position="134"/>
        <end position="432"/>
    </location>
</feature>
<feature type="repeat" description="ARM" evidence="1">
    <location>
        <begin position="860"/>
        <end position="902"/>
    </location>
</feature>
<sequence length="1104" mass="120038">MWDTYALLKIIYNVCKAFRDGQALALRVHQRLQDLLQDMAEYDQRGVLLRSELLAKYTALAEEVLHFLQQYQRKNVIYRICTQSSTSERIQHFHEDIDQFFKHFQLAMGAEIMAFKTRDDVWKEPFAEDTKRQIELLTALAGNPVGLLKELNTLPKQQEAVVVWYKAAGTKEGQQPVNAIAGRAYDTLLRHSQHLAVPTPEPWFLYETDIDIDDQPIGRGPFSEVILGVWNGHTFILKMFGACDVSDTPFIVCEFAPHGSLDTFLLANHKNERYMWRLLYEAAQGLHFLYRHSVIHGDLKCNNILVGGDGHAKLADFRMSFLRTNSSVMSTRKQTAAVRWKAPECMGGKNPTVASDWYAFGMCILEAASGRVPWANVLEDTIVIDNVKRGKMPARPENASDDAWELIQALCKTNTGARWTGNDVLLRLQPIARQQGCDYPDGQDFKDWRDIGDNQQEVEQGAPCFTSTEHSRTGSTSTTVEIQLLVRPLVKHLTSRTRKKTRMRALAALDCLCRDETHETVVAETGGIAAMLTILAKGSTQEQQLVVTILARMCSTAKTRNAVVAAGAIPWIVGLANGDYTSLREEAMIVPREASAGSPIVVGQIIAAGGLPPTLGVPSVVAFLSQGSEAKKQSALWTLLWLSHVDSDNHRKIADAGGIAPLIQLVANGTEMQRDYAMLILCYVAVKIDAVRIMIVEEGGLVPLIQLVGNGTEKQKECAARTLGLLSSNMDANRVKIADAGGIAPLVQLVANGTDKQKEHAALALGNVATKIDANQVAIADAGGIAPLVHLVANGTEEQKDHALLALGTIAFNQIANILKIVDAHVIPLLVELMSNGTNVIVDIASSADRTIQTKSVDAGGVPPLVQLVRGGTDKQKEHAALALARLGGKTSNDEKIAEAGGIAPLVELEAQGSEAQAEYAALAVGKITTTNHSIQAKVVLAGAIAPLVQLMANGSEQQKECATRALGNITSKSDTIQAMVADAGGVAPLVQLVATGTQEQKEYAVLTLANISRSIDSTEAKIVDAGGITPLVQVVATGTEKQKDYGLLALCNIALCNDVRQVKVAHAGGSHRSWNWWRMELTCRKNMRHARSVNSRGQSMQIE</sequence>
<comment type="caution">
    <text evidence="3">The sequence shown here is derived from an EMBL/GenBank/DDBJ whole genome shotgun (WGS) entry which is preliminary data.</text>
</comment>
<organism evidence="3 4">
    <name type="scientific">Lagenidium giganteum</name>
    <dbReference type="NCBI Taxonomy" id="4803"/>
    <lineage>
        <taxon>Eukaryota</taxon>
        <taxon>Sar</taxon>
        <taxon>Stramenopiles</taxon>
        <taxon>Oomycota</taxon>
        <taxon>Peronosporomycetes</taxon>
        <taxon>Pythiales</taxon>
        <taxon>Pythiaceae</taxon>
    </lineage>
</organism>
<dbReference type="SMART" id="SM00220">
    <property type="entry name" value="S_TKc"/>
    <property type="match status" value="1"/>
</dbReference>
<dbReference type="InterPro" id="IPR036537">
    <property type="entry name" value="Adaptor_Cbl_N_dom_sf"/>
</dbReference>
<feature type="repeat" description="ARM" evidence="1">
    <location>
        <begin position="741"/>
        <end position="783"/>
    </location>
</feature>
<dbReference type="InterPro" id="IPR001245">
    <property type="entry name" value="Ser-Thr/Tyr_kinase_cat_dom"/>
</dbReference>
<dbReference type="GO" id="GO:0005524">
    <property type="term" value="F:ATP binding"/>
    <property type="evidence" value="ECO:0007669"/>
    <property type="project" value="InterPro"/>
</dbReference>
<reference evidence="3" key="1">
    <citation type="submission" date="2022-11" db="EMBL/GenBank/DDBJ databases">
        <authorList>
            <person name="Morgan W.R."/>
            <person name="Tartar A."/>
        </authorList>
    </citation>
    <scope>NUCLEOTIDE SEQUENCE</scope>
    <source>
        <strain evidence="3">ARSEF 373</strain>
    </source>
</reference>
<dbReference type="Gene3D" id="1.20.930.20">
    <property type="entry name" value="Adaptor protein Cbl, N-terminal domain"/>
    <property type="match status" value="1"/>
</dbReference>
<dbReference type="SUPFAM" id="SSF56112">
    <property type="entry name" value="Protein kinase-like (PK-like)"/>
    <property type="match status" value="1"/>
</dbReference>
<dbReference type="AlphaFoldDB" id="A0AAV2Z1T1"/>
<dbReference type="PROSITE" id="PS50011">
    <property type="entry name" value="PROTEIN_KINASE_DOM"/>
    <property type="match status" value="1"/>
</dbReference>
<protein>
    <recommendedName>
        <fullName evidence="2">Protein kinase domain-containing protein</fullName>
    </recommendedName>
</protein>
<dbReference type="Gene3D" id="1.10.510.10">
    <property type="entry name" value="Transferase(Phosphotransferase) domain 1"/>
    <property type="match status" value="1"/>
</dbReference>
<dbReference type="InterPro" id="IPR011989">
    <property type="entry name" value="ARM-like"/>
</dbReference>
<keyword evidence="4" id="KW-1185">Reference proteome</keyword>
<evidence type="ECO:0000313" key="3">
    <source>
        <dbReference type="EMBL" id="DAZ99731.1"/>
    </source>
</evidence>
<dbReference type="SMART" id="SM00185">
    <property type="entry name" value="ARM"/>
    <property type="match status" value="10"/>
</dbReference>
<reference evidence="3" key="2">
    <citation type="journal article" date="2023" name="Microbiol Resour">
        <title>Decontamination and Annotation of the Draft Genome Sequence of the Oomycete Lagenidium giganteum ARSEF 373.</title>
        <authorList>
            <person name="Morgan W.R."/>
            <person name="Tartar A."/>
        </authorList>
    </citation>
    <scope>NUCLEOTIDE SEQUENCE</scope>
    <source>
        <strain evidence="3">ARSEF 373</strain>
    </source>
</reference>
<dbReference type="Pfam" id="PF07714">
    <property type="entry name" value="PK_Tyr_Ser-Thr"/>
    <property type="match status" value="1"/>
</dbReference>
<evidence type="ECO:0000256" key="1">
    <source>
        <dbReference type="PROSITE-ProRule" id="PRU00259"/>
    </source>
</evidence>
<dbReference type="InterPro" id="IPR016024">
    <property type="entry name" value="ARM-type_fold"/>
</dbReference>
<accession>A0AAV2Z1T1</accession>
<evidence type="ECO:0000313" key="4">
    <source>
        <dbReference type="Proteomes" id="UP001146120"/>
    </source>
</evidence>
<dbReference type="PANTHER" id="PTHR23315">
    <property type="entry name" value="U BOX DOMAIN-CONTAINING"/>
    <property type="match status" value="1"/>
</dbReference>
<dbReference type="InterPro" id="IPR011009">
    <property type="entry name" value="Kinase-like_dom_sf"/>
</dbReference>
<feature type="repeat" description="ARM" evidence="1">
    <location>
        <begin position="943"/>
        <end position="985"/>
    </location>
</feature>
<dbReference type="SUPFAM" id="SSF48371">
    <property type="entry name" value="ARM repeat"/>
    <property type="match status" value="2"/>
</dbReference>
<evidence type="ECO:0000259" key="2">
    <source>
        <dbReference type="PROSITE" id="PS50011"/>
    </source>
</evidence>
<dbReference type="PROSITE" id="PS00108">
    <property type="entry name" value="PROTEIN_KINASE_ST"/>
    <property type="match status" value="1"/>
</dbReference>
<proteinExistence type="predicted"/>
<dbReference type="GO" id="GO:0004672">
    <property type="term" value="F:protein kinase activity"/>
    <property type="evidence" value="ECO:0007669"/>
    <property type="project" value="InterPro"/>
</dbReference>